<protein>
    <submittedName>
        <fullName evidence="2">Uncharacterized protein</fullName>
    </submittedName>
</protein>
<proteinExistence type="predicted"/>
<sequence length="115" mass="13022">MSLFLWDSVCGVRNPVQKAGNLQITSAESEFTEKGADDRIRIQKKLVLPSNNVYKITLSSLRNTERHTLIFSPIYLNGTVPDVVAEPLQPCQNRLQHKPKLEGEKDSCQAKKLMR</sequence>
<feature type="region of interest" description="Disordered" evidence="1">
    <location>
        <begin position="95"/>
        <end position="115"/>
    </location>
</feature>
<dbReference type="AlphaFoldDB" id="A0AAD0P201"/>
<dbReference type="EMBL" id="CP021965">
    <property type="protein sequence ID" value="AWV32639.1"/>
    <property type="molecule type" value="Genomic_DNA"/>
</dbReference>
<reference evidence="2 3" key="1">
    <citation type="submission" date="2017-06" db="EMBL/GenBank/DDBJ databases">
        <title>Complete genome sequence of Paenibacillus odorifer CBA7130.</title>
        <authorList>
            <person name="Nam Y.-D."/>
            <person name="Kang J."/>
            <person name="Chung W.-H."/>
        </authorList>
    </citation>
    <scope>NUCLEOTIDE SEQUENCE [LARGE SCALE GENOMIC DNA]</scope>
    <source>
        <strain evidence="2 3">CBA7130</strain>
    </source>
</reference>
<gene>
    <name evidence="2" type="ORF">CD191_08430</name>
</gene>
<evidence type="ECO:0000256" key="1">
    <source>
        <dbReference type="SAM" id="MobiDB-lite"/>
    </source>
</evidence>
<name>A0AAD0P201_9BACL</name>
<evidence type="ECO:0000313" key="3">
    <source>
        <dbReference type="Proteomes" id="UP000249163"/>
    </source>
</evidence>
<feature type="compositionally biased region" description="Basic and acidic residues" evidence="1">
    <location>
        <begin position="99"/>
        <end position="109"/>
    </location>
</feature>
<organism evidence="2 3">
    <name type="scientific">Paenibacillus odorifer</name>
    <dbReference type="NCBI Taxonomy" id="189426"/>
    <lineage>
        <taxon>Bacteria</taxon>
        <taxon>Bacillati</taxon>
        <taxon>Bacillota</taxon>
        <taxon>Bacilli</taxon>
        <taxon>Bacillales</taxon>
        <taxon>Paenibacillaceae</taxon>
        <taxon>Paenibacillus</taxon>
    </lineage>
</organism>
<dbReference type="Proteomes" id="UP000249163">
    <property type="component" value="Chromosome"/>
</dbReference>
<evidence type="ECO:0000313" key="2">
    <source>
        <dbReference type="EMBL" id="AWV32639.1"/>
    </source>
</evidence>
<accession>A0AAD0P201</accession>